<dbReference type="AlphaFoldDB" id="A0A812JYV1"/>
<feature type="transmembrane region" description="Helical" evidence="1">
    <location>
        <begin position="89"/>
        <end position="107"/>
    </location>
</feature>
<keyword evidence="1" id="KW-0472">Membrane</keyword>
<keyword evidence="3" id="KW-1185">Reference proteome</keyword>
<keyword evidence="1" id="KW-1133">Transmembrane helix</keyword>
<proteinExistence type="predicted"/>
<accession>A0A812JYV1</accession>
<feature type="transmembrane region" description="Helical" evidence="1">
    <location>
        <begin position="236"/>
        <end position="256"/>
    </location>
</feature>
<dbReference type="EMBL" id="CAJNDS010000542">
    <property type="protein sequence ID" value="CAE7216805.1"/>
    <property type="molecule type" value="Genomic_DNA"/>
</dbReference>
<dbReference type="Proteomes" id="UP000604046">
    <property type="component" value="Unassembled WGS sequence"/>
</dbReference>
<comment type="caution">
    <text evidence="2">The sequence shown here is derived from an EMBL/GenBank/DDBJ whole genome shotgun (WGS) entry which is preliminary data.</text>
</comment>
<feature type="transmembrane region" description="Helical" evidence="1">
    <location>
        <begin position="54"/>
        <end position="77"/>
    </location>
</feature>
<feature type="transmembrane region" description="Helical" evidence="1">
    <location>
        <begin position="355"/>
        <end position="374"/>
    </location>
</feature>
<feature type="transmembrane region" description="Helical" evidence="1">
    <location>
        <begin position="432"/>
        <end position="453"/>
    </location>
</feature>
<keyword evidence="1" id="KW-0812">Transmembrane</keyword>
<feature type="transmembrane region" description="Helical" evidence="1">
    <location>
        <begin position="465"/>
        <end position="485"/>
    </location>
</feature>
<feature type="transmembrane region" description="Helical" evidence="1">
    <location>
        <begin position="403"/>
        <end position="425"/>
    </location>
</feature>
<dbReference type="OrthoDB" id="422101at2759"/>
<organism evidence="2 3">
    <name type="scientific">Symbiodinium natans</name>
    <dbReference type="NCBI Taxonomy" id="878477"/>
    <lineage>
        <taxon>Eukaryota</taxon>
        <taxon>Sar</taxon>
        <taxon>Alveolata</taxon>
        <taxon>Dinophyceae</taxon>
        <taxon>Suessiales</taxon>
        <taxon>Symbiodiniaceae</taxon>
        <taxon>Symbiodinium</taxon>
    </lineage>
</organism>
<reference evidence="2" key="1">
    <citation type="submission" date="2021-02" db="EMBL/GenBank/DDBJ databases">
        <authorList>
            <person name="Dougan E. K."/>
            <person name="Rhodes N."/>
            <person name="Thang M."/>
            <person name="Chan C."/>
        </authorList>
    </citation>
    <scope>NUCLEOTIDE SEQUENCE</scope>
</reference>
<name>A0A812JYV1_9DINO</name>
<evidence type="ECO:0000313" key="2">
    <source>
        <dbReference type="EMBL" id="CAE7216805.1"/>
    </source>
</evidence>
<gene>
    <name evidence="2" type="ORF">SNAT2548_LOCUS7671</name>
</gene>
<feature type="transmembrane region" description="Helical" evidence="1">
    <location>
        <begin position="184"/>
        <end position="203"/>
    </location>
</feature>
<evidence type="ECO:0000256" key="1">
    <source>
        <dbReference type="SAM" id="Phobius"/>
    </source>
</evidence>
<sequence length="537" mass="61028">MPDEGLQGVSLAVALSGLGQHWRHLSETKVRTVSTDYYDNFLSHAWLSSGWLKYLSLLILFNAEAAMVSTILMSVLIGVLRMMAILPNMVWTQLPCYVFYFVMLAFWQPIRGIFRSPRVVFLDRLCIPQDDEEKKAAGIRGLAGYLDRTRTLTVLWSNDYFGRLWCVFELATFLRNRCNRTIQLLPVEMSMLAFLIGLCYSMVNLAHRVINEARNITGPDYDGRIETAPWLATLRATGWVAVIGSPLVPFYIYLGLDFTMKLRLLPTQLHTFDARKASCYCCTVDHTDPVSKAAIFCDRQLILEKLTEWYGWYGDPEDCEDTDKGVDIAIEQFNHLVRKELADVFLDMMSGRDVLWQYIYLLIGLNCPVCTYLLGDMGFPPDSMEGWSLHSWRARECTSFCHIFLQIFAAVQLFSTVWTLGAIYLKDHHRCMAALMLTPILVVLAVGLFYYPFRLSLELSVDGNFLPPLAAVVLEALVLVALSYTRRLATASFTRTALESALELQNWQSLKELSLRSSESGQDVPPSIVNHDDVFSI</sequence>
<protein>
    <submittedName>
        <fullName evidence="2">Uncharacterized protein</fullName>
    </submittedName>
</protein>
<evidence type="ECO:0000313" key="3">
    <source>
        <dbReference type="Proteomes" id="UP000604046"/>
    </source>
</evidence>